<comment type="caution">
    <text evidence="8">The sequence shown here is derived from an EMBL/GenBank/DDBJ whole genome shotgun (WGS) entry which is preliminary data.</text>
</comment>
<dbReference type="CDD" id="cd10017">
    <property type="entry name" value="B3_DNA"/>
    <property type="match status" value="1"/>
</dbReference>
<proteinExistence type="predicted"/>
<reference evidence="9" key="1">
    <citation type="submission" date="2016-04" db="EMBL/GenBank/DDBJ databases">
        <title>Cephalotus genome sequencing.</title>
        <authorList>
            <person name="Fukushima K."/>
            <person name="Hasebe M."/>
            <person name="Fang X."/>
        </authorList>
    </citation>
    <scope>NUCLEOTIDE SEQUENCE [LARGE SCALE GENOMIC DNA]</scope>
    <source>
        <strain evidence="9">cv. St1</strain>
    </source>
</reference>
<feature type="domain" description="TF-B3" evidence="7">
    <location>
        <begin position="180"/>
        <end position="281"/>
    </location>
</feature>
<dbReference type="InterPro" id="IPR015300">
    <property type="entry name" value="DNA-bd_pseudobarrel_sf"/>
</dbReference>
<evidence type="ECO:0000259" key="7">
    <source>
        <dbReference type="PROSITE" id="PS50863"/>
    </source>
</evidence>
<evidence type="ECO:0000313" key="9">
    <source>
        <dbReference type="Proteomes" id="UP000187406"/>
    </source>
</evidence>
<keyword evidence="3" id="KW-0238">DNA-binding</keyword>
<evidence type="ECO:0000256" key="4">
    <source>
        <dbReference type="ARBA" id="ARBA00023163"/>
    </source>
</evidence>
<gene>
    <name evidence="8" type="ORF">CFOL_v3_14547</name>
</gene>
<dbReference type="InterPro" id="IPR044800">
    <property type="entry name" value="LEC2-like"/>
</dbReference>
<keyword evidence="4" id="KW-0804">Transcription</keyword>
<dbReference type="PANTHER" id="PTHR31140">
    <property type="entry name" value="B3 DOMAIN-CONTAINING TRANSCRIPTION FACTOR ABI3"/>
    <property type="match status" value="1"/>
</dbReference>
<dbReference type="GO" id="GO:0005634">
    <property type="term" value="C:nucleus"/>
    <property type="evidence" value="ECO:0007669"/>
    <property type="project" value="UniProtKB-SubCell"/>
</dbReference>
<evidence type="ECO:0000256" key="6">
    <source>
        <dbReference type="SAM" id="MobiDB-lite"/>
    </source>
</evidence>
<sequence>MENLYTPFSNTSTTDTTAMTNLRQPNIGCFINETTSYPSPSTQFYYTAPHYNYMPTHETLQNPYTYPIQQPDTSLALPMYPFMQNGIQDGLQSPIHGSSFLQQNVSLMQQEKKSIDAYKTKLARIKRKQARQKSIRANKNSSASSSTSSTQADVNERNNEGNRDLYKFFTPDDKRLRVLLKKELKNSDVGSLGRIVLPKREAEENLPILTDKEGIGIVLRDLYSIQEWSFKFKYWSNNKSRMYVLENTGKFVRQNGLEMGDSLTLYEDESKHLYFSIKKTEKPTAEPLYEQHYANQNNNYLYTPTSWQARDEEEASLALLIEQLKHKEHQEVNNLMALDCASSSSYMQTEEAQMDLSKQGTFTLLGAASSMQHSYPWHGNLDAVNDCQLNVDDYYGGLGMLPDRL</sequence>
<dbReference type="InterPro" id="IPR003340">
    <property type="entry name" value="B3_DNA-bd"/>
</dbReference>
<comment type="subcellular location">
    <subcellularLocation>
        <location evidence="1">Nucleus</location>
    </subcellularLocation>
</comment>
<dbReference type="InParanoid" id="A0A1Q3BTE9"/>
<dbReference type="PANTHER" id="PTHR31140:SF74">
    <property type="entry name" value="B3 DOMAIN-CONTAINING TRANSCRIPTION FACTOR LEC2"/>
    <property type="match status" value="1"/>
</dbReference>
<dbReference type="FunCoup" id="A0A1Q3BTE9">
    <property type="interactions" value="60"/>
</dbReference>
<accession>A0A1Q3BTE9</accession>
<dbReference type="SUPFAM" id="SSF101936">
    <property type="entry name" value="DNA-binding pseudobarrel domain"/>
    <property type="match status" value="1"/>
</dbReference>
<organism evidence="8 9">
    <name type="scientific">Cephalotus follicularis</name>
    <name type="common">Albany pitcher plant</name>
    <dbReference type="NCBI Taxonomy" id="3775"/>
    <lineage>
        <taxon>Eukaryota</taxon>
        <taxon>Viridiplantae</taxon>
        <taxon>Streptophyta</taxon>
        <taxon>Embryophyta</taxon>
        <taxon>Tracheophyta</taxon>
        <taxon>Spermatophyta</taxon>
        <taxon>Magnoliopsida</taxon>
        <taxon>eudicotyledons</taxon>
        <taxon>Gunneridae</taxon>
        <taxon>Pentapetalae</taxon>
        <taxon>rosids</taxon>
        <taxon>fabids</taxon>
        <taxon>Oxalidales</taxon>
        <taxon>Cephalotaceae</taxon>
        <taxon>Cephalotus</taxon>
    </lineage>
</organism>
<keyword evidence="9" id="KW-1185">Reference proteome</keyword>
<feature type="compositionally biased region" description="Low complexity" evidence="6">
    <location>
        <begin position="141"/>
        <end position="150"/>
    </location>
</feature>
<dbReference type="SMART" id="SM01019">
    <property type="entry name" value="B3"/>
    <property type="match status" value="1"/>
</dbReference>
<dbReference type="Gene3D" id="2.40.330.10">
    <property type="entry name" value="DNA-binding pseudobarrel domain"/>
    <property type="match status" value="1"/>
</dbReference>
<dbReference type="AlphaFoldDB" id="A0A1Q3BTE9"/>
<dbReference type="GO" id="GO:0003700">
    <property type="term" value="F:DNA-binding transcription factor activity"/>
    <property type="evidence" value="ECO:0007669"/>
    <property type="project" value="InterPro"/>
</dbReference>
<dbReference type="PROSITE" id="PS50863">
    <property type="entry name" value="B3"/>
    <property type="match status" value="1"/>
</dbReference>
<dbReference type="OrthoDB" id="757982at2759"/>
<name>A0A1Q3BTE9_CEPFO</name>
<evidence type="ECO:0000256" key="1">
    <source>
        <dbReference type="ARBA" id="ARBA00004123"/>
    </source>
</evidence>
<evidence type="ECO:0000256" key="3">
    <source>
        <dbReference type="ARBA" id="ARBA00023125"/>
    </source>
</evidence>
<dbReference type="GO" id="GO:0003677">
    <property type="term" value="F:DNA binding"/>
    <property type="evidence" value="ECO:0007669"/>
    <property type="project" value="UniProtKB-KW"/>
</dbReference>
<keyword evidence="2" id="KW-0805">Transcription regulation</keyword>
<dbReference type="Pfam" id="PF02362">
    <property type="entry name" value="B3"/>
    <property type="match status" value="1"/>
</dbReference>
<keyword evidence="5" id="KW-0539">Nucleus</keyword>
<protein>
    <submittedName>
        <fullName evidence="8">B3 domain-containing protein</fullName>
    </submittedName>
</protein>
<evidence type="ECO:0000256" key="5">
    <source>
        <dbReference type="ARBA" id="ARBA00023242"/>
    </source>
</evidence>
<evidence type="ECO:0000256" key="2">
    <source>
        <dbReference type="ARBA" id="ARBA00023015"/>
    </source>
</evidence>
<dbReference type="EMBL" id="BDDD01000868">
    <property type="protein sequence ID" value="GAV71053.1"/>
    <property type="molecule type" value="Genomic_DNA"/>
</dbReference>
<feature type="region of interest" description="Disordered" evidence="6">
    <location>
        <begin position="129"/>
        <end position="157"/>
    </location>
</feature>
<dbReference type="Proteomes" id="UP000187406">
    <property type="component" value="Unassembled WGS sequence"/>
</dbReference>
<evidence type="ECO:0000313" key="8">
    <source>
        <dbReference type="EMBL" id="GAV71053.1"/>
    </source>
</evidence>
<dbReference type="STRING" id="3775.A0A1Q3BTE9"/>